<dbReference type="EMBL" id="BAABRT010000015">
    <property type="protein sequence ID" value="GAA5525475.1"/>
    <property type="molecule type" value="Genomic_DNA"/>
</dbReference>
<dbReference type="SUPFAM" id="SSF51621">
    <property type="entry name" value="Phosphoenolpyruvate/pyruvate domain"/>
    <property type="match status" value="1"/>
</dbReference>
<organism evidence="5 6">
    <name type="scientific">Microbulbifer aestuariivivens</name>
    <dbReference type="NCBI Taxonomy" id="1908308"/>
    <lineage>
        <taxon>Bacteria</taxon>
        <taxon>Pseudomonadati</taxon>
        <taxon>Pseudomonadota</taxon>
        <taxon>Gammaproteobacteria</taxon>
        <taxon>Cellvibrionales</taxon>
        <taxon>Microbulbiferaceae</taxon>
        <taxon>Microbulbifer</taxon>
    </lineage>
</organism>
<evidence type="ECO:0000313" key="5">
    <source>
        <dbReference type="EMBL" id="GAA5525475.1"/>
    </source>
</evidence>
<evidence type="ECO:0000313" key="6">
    <source>
        <dbReference type="Proteomes" id="UP001408594"/>
    </source>
</evidence>
<dbReference type="PIRSF" id="PIRSF015582">
    <property type="entry name" value="Cit_lyase_B"/>
    <property type="match status" value="1"/>
</dbReference>
<dbReference type="InterPro" id="IPR040442">
    <property type="entry name" value="Pyrv_kinase-like_dom_sf"/>
</dbReference>
<accession>A0ABP9WTL7</accession>
<dbReference type="Proteomes" id="UP001408594">
    <property type="component" value="Unassembled WGS sequence"/>
</dbReference>
<evidence type="ECO:0000256" key="1">
    <source>
        <dbReference type="ARBA" id="ARBA00001946"/>
    </source>
</evidence>
<dbReference type="PANTHER" id="PTHR32308">
    <property type="entry name" value="LYASE BETA SUBUNIT, PUTATIVE (AFU_ORTHOLOGUE AFUA_4G13030)-RELATED"/>
    <property type="match status" value="1"/>
</dbReference>
<dbReference type="InterPro" id="IPR011206">
    <property type="entry name" value="Citrate_lyase_beta/mcl1/mcl2"/>
</dbReference>
<name>A0ABP9WTL7_9GAMM</name>
<feature type="domain" description="HpcH/HpaI aldolase/citrate lyase" evidence="4">
    <location>
        <begin position="5"/>
        <end position="216"/>
    </location>
</feature>
<evidence type="ECO:0000256" key="2">
    <source>
        <dbReference type="ARBA" id="ARBA00022723"/>
    </source>
</evidence>
<comment type="caution">
    <text evidence="5">The sequence shown here is derived from an EMBL/GenBank/DDBJ whole genome shotgun (WGS) entry which is preliminary data.</text>
</comment>
<dbReference type="InterPro" id="IPR005000">
    <property type="entry name" value="Aldolase/citrate-lyase_domain"/>
</dbReference>
<protein>
    <submittedName>
        <fullName evidence="5">(3S)-malyl-CoA thioesterase</fullName>
    </submittedName>
</protein>
<dbReference type="RefSeq" id="WP_345551200.1">
    <property type="nucleotide sequence ID" value="NZ_BAABRT010000015.1"/>
</dbReference>
<dbReference type="Pfam" id="PF03328">
    <property type="entry name" value="HpcH_HpaI"/>
    <property type="match status" value="1"/>
</dbReference>
<sequence>MFDARSLLFVPGHRPERFSKALASAADLVCIDLEDAVPVAEKLQARESVCAFLAECAPAELERLVVRVSAVSTEEGKADLADLAALAESQLPARLMLAKTETAEDVRSATELLGRASGWIALVESATGLLAMNAICGEPALDAVMFGGGDFAAQLGAEFAWEPLLWARSQMAVVAAAHGLPVIDVPYLDVRNAEGLEQETRRVAALGFSAKAAIHPAQIEGIHRGLAPSPEALQKARKIVEAFEQAQGGALVVDGQMVDQPIVDSARRLIVRARDGQELV</sequence>
<keyword evidence="2" id="KW-0479">Metal-binding</keyword>
<proteinExistence type="predicted"/>
<dbReference type="PANTHER" id="PTHR32308:SF0">
    <property type="entry name" value="HPCH_HPAI ALDOLASE_CITRATE LYASE DOMAIN-CONTAINING PROTEIN"/>
    <property type="match status" value="1"/>
</dbReference>
<evidence type="ECO:0000256" key="3">
    <source>
        <dbReference type="ARBA" id="ARBA00022842"/>
    </source>
</evidence>
<reference evidence="5 6" key="1">
    <citation type="submission" date="2024-02" db="EMBL/GenBank/DDBJ databases">
        <title>Microbulbifer aestuariivivens NBRC 112533.</title>
        <authorList>
            <person name="Ichikawa N."/>
            <person name="Katano-Makiyama Y."/>
            <person name="Hidaka K."/>
        </authorList>
    </citation>
    <scope>NUCLEOTIDE SEQUENCE [LARGE SCALE GENOMIC DNA]</scope>
    <source>
        <strain evidence="5 6">NBRC 112533</strain>
    </source>
</reference>
<evidence type="ECO:0000259" key="4">
    <source>
        <dbReference type="Pfam" id="PF03328"/>
    </source>
</evidence>
<keyword evidence="6" id="KW-1185">Reference proteome</keyword>
<comment type="cofactor">
    <cofactor evidence="1">
        <name>Mg(2+)</name>
        <dbReference type="ChEBI" id="CHEBI:18420"/>
    </cofactor>
</comment>
<gene>
    <name evidence="5" type="primary">mcl2</name>
    <name evidence="5" type="ORF">Maes01_02045</name>
</gene>
<dbReference type="InterPro" id="IPR015813">
    <property type="entry name" value="Pyrv/PenolPyrv_kinase-like_dom"/>
</dbReference>
<keyword evidence="3" id="KW-0460">Magnesium</keyword>
<dbReference type="Gene3D" id="3.20.20.60">
    <property type="entry name" value="Phosphoenolpyruvate-binding domains"/>
    <property type="match status" value="1"/>
</dbReference>